<keyword evidence="3" id="KW-1185">Reference proteome</keyword>
<dbReference type="EMBL" id="JAEQNE010000008">
    <property type="protein sequence ID" value="MBL0394288.1"/>
    <property type="molecule type" value="Genomic_DNA"/>
</dbReference>
<name>A0A936Z3R0_9BURK</name>
<feature type="chain" id="PRO_5037689199" evidence="1">
    <location>
        <begin position="24"/>
        <end position="72"/>
    </location>
</feature>
<evidence type="ECO:0000313" key="2">
    <source>
        <dbReference type="EMBL" id="MBL0394288.1"/>
    </source>
</evidence>
<feature type="signal peptide" evidence="1">
    <location>
        <begin position="1"/>
        <end position="23"/>
    </location>
</feature>
<dbReference type="AlphaFoldDB" id="A0A936Z3R0"/>
<dbReference type="PROSITE" id="PS51257">
    <property type="entry name" value="PROKAR_LIPOPROTEIN"/>
    <property type="match status" value="1"/>
</dbReference>
<evidence type="ECO:0000256" key="1">
    <source>
        <dbReference type="SAM" id="SignalP"/>
    </source>
</evidence>
<organism evidence="2 3">
    <name type="scientific">Ramlibacter monticola</name>
    <dbReference type="NCBI Taxonomy" id="1926872"/>
    <lineage>
        <taxon>Bacteria</taxon>
        <taxon>Pseudomonadati</taxon>
        <taxon>Pseudomonadota</taxon>
        <taxon>Betaproteobacteria</taxon>
        <taxon>Burkholderiales</taxon>
        <taxon>Comamonadaceae</taxon>
        <taxon>Ramlibacter</taxon>
    </lineage>
</organism>
<dbReference type="RefSeq" id="WP_201676965.1">
    <property type="nucleotide sequence ID" value="NZ_JAEQNE010000008.1"/>
</dbReference>
<comment type="caution">
    <text evidence="2">The sequence shown here is derived from an EMBL/GenBank/DDBJ whole genome shotgun (WGS) entry which is preliminary data.</text>
</comment>
<dbReference type="Proteomes" id="UP000599109">
    <property type="component" value="Unassembled WGS sequence"/>
</dbReference>
<protein>
    <submittedName>
        <fullName evidence="2">Uncharacterized protein</fullName>
    </submittedName>
</protein>
<accession>A0A936Z3R0</accession>
<reference evidence="2 3" key="1">
    <citation type="journal article" date="2017" name="Int. J. Syst. Evol. Microbiol.">
        <title>Ramlibacter monticola sp. nov., isolated from forest soil.</title>
        <authorList>
            <person name="Chaudhary D.K."/>
            <person name="Kim J."/>
        </authorList>
    </citation>
    <scope>NUCLEOTIDE SEQUENCE [LARGE SCALE GENOMIC DNA]</scope>
    <source>
        <strain evidence="2 3">KACC 19175</strain>
    </source>
</reference>
<keyword evidence="1" id="KW-0732">Signal</keyword>
<evidence type="ECO:0000313" key="3">
    <source>
        <dbReference type="Proteomes" id="UP000599109"/>
    </source>
</evidence>
<proteinExistence type="predicted"/>
<gene>
    <name evidence="2" type="ORF">JJ685_24325</name>
</gene>
<sequence length="72" mass="7662">MLVRGFACGAVLALAACSSDAPVASLCLINCTVIVRTSSSGDDEIREAEKVRLQEAKDAFKRFEHGKVPPDP</sequence>